<dbReference type="Gene3D" id="3.10.20.90">
    <property type="entry name" value="Phosphatidylinositol 3-kinase Catalytic Subunit, Chain A, domain 1"/>
    <property type="match status" value="1"/>
</dbReference>
<dbReference type="GeneID" id="107782560"/>
<accession>A0A1S3Z3C6</accession>
<evidence type="ECO:0000259" key="2">
    <source>
        <dbReference type="PROSITE" id="PS50033"/>
    </source>
</evidence>
<reference evidence="3" key="1">
    <citation type="journal article" date="2014" name="Nat. Commun.">
        <title>The tobacco genome sequence and its comparison with those of tomato and potato.</title>
        <authorList>
            <person name="Sierro N."/>
            <person name="Battey J.N."/>
            <person name="Ouadi S."/>
            <person name="Bakaher N."/>
            <person name="Bovet L."/>
            <person name="Willig A."/>
            <person name="Goepfert S."/>
            <person name="Peitsch M.C."/>
            <person name="Ivanov N.V."/>
        </authorList>
    </citation>
    <scope>NUCLEOTIDE SEQUENCE [LARGE SCALE GENOMIC DNA]</scope>
</reference>
<reference evidence="4" key="2">
    <citation type="submission" date="2025-08" db="UniProtKB">
        <authorList>
            <consortium name="RefSeq"/>
        </authorList>
    </citation>
    <scope>IDENTIFICATION</scope>
    <source>
        <tissue evidence="4">Leaf</tissue>
    </source>
</reference>
<sequence length="367" mass="42733">MESYQQMLVSSFLEIAVDQTADTARRFLQTTSWNLEEAIQLFYNNELVDNPSLNGAADYWGQYDGDNVDDDDHNIAVPYIGNGSSHNLENKILSSRPGDVWRVEERDDNLSSMYRPPFALLYNGPFNNAIDTAKTQNKWLLVNVQSMQEFTSHMLNRDTWANDYVARIIKKNFIFWQVNDDTEEGQKVCTYYKLNSLPVILVIDPITGQKMRSWNGMVQPENLLEDITSFIDLSPSEYYANLLHKRSRKNPRDEIKEDEGIQQSNEIKEVMKIFYPPLPEEPKGDSNLICRVAVRLFDGRRIQRNFLKTDSIKLLWSYCCVEFEEAETRPFRFRQVFPGAVKFLEYDSNLTFEESDLNNSIVSVTWE</sequence>
<dbReference type="CDD" id="cd14273">
    <property type="entry name" value="UBA_TAP-C_like"/>
    <property type="match status" value="1"/>
</dbReference>
<dbReference type="Gene3D" id="3.40.30.10">
    <property type="entry name" value="Glutaredoxin"/>
    <property type="match status" value="1"/>
</dbReference>
<dbReference type="Proteomes" id="UP000790787">
    <property type="component" value="Chromosome 23"/>
</dbReference>
<dbReference type="SUPFAM" id="SSF46934">
    <property type="entry name" value="UBA-like"/>
    <property type="match status" value="1"/>
</dbReference>
<feature type="domain" description="UBX" evidence="2">
    <location>
        <begin position="285"/>
        <end position="365"/>
    </location>
</feature>
<organism evidence="3 4">
    <name type="scientific">Nicotiana tabacum</name>
    <name type="common">Common tobacco</name>
    <dbReference type="NCBI Taxonomy" id="4097"/>
    <lineage>
        <taxon>Eukaryota</taxon>
        <taxon>Viridiplantae</taxon>
        <taxon>Streptophyta</taxon>
        <taxon>Embryophyta</taxon>
        <taxon>Tracheophyta</taxon>
        <taxon>Spermatophyta</taxon>
        <taxon>Magnoliopsida</taxon>
        <taxon>eudicotyledons</taxon>
        <taxon>Gunneridae</taxon>
        <taxon>Pentapetalae</taxon>
        <taxon>asterids</taxon>
        <taxon>lamiids</taxon>
        <taxon>Solanales</taxon>
        <taxon>Solanaceae</taxon>
        <taxon>Nicotianoideae</taxon>
        <taxon>Nicotianeae</taxon>
        <taxon>Nicotiana</taxon>
    </lineage>
</organism>
<evidence type="ECO:0000313" key="3">
    <source>
        <dbReference type="Proteomes" id="UP000790787"/>
    </source>
</evidence>
<dbReference type="InterPro" id="IPR001012">
    <property type="entry name" value="UBX_dom"/>
</dbReference>
<evidence type="ECO:0000256" key="1">
    <source>
        <dbReference type="ARBA" id="ARBA00022786"/>
    </source>
</evidence>
<dbReference type="STRING" id="4097.A0A1S3Z3C6"/>
<dbReference type="Pfam" id="PF00789">
    <property type="entry name" value="UBX"/>
    <property type="match status" value="1"/>
</dbReference>
<dbReference type="GO" id="GO:0043161">
    <property type="term" value="P:proteasome-mediated ubiquitin-dependent protein catabolic process"/>
    <property type="evidence" value="ECO:0000318"/>
    <property type="project" value="GO_Central"/>
</dbReference>
<dbReference type="InterPro" id="IPR050730">
    <property type="entry name" value="UBX_domain-protein"/>
</dbReference>
<dbReference type="Pfam" id="PF13899">
    <property type="entry name" value="Thioredoxin_7"/>
    <property type="match status" value="1"/>
</dbReference>
<dbReference type="SMR" id="A0A1S3Z3C6"/>
<dbReference type="InterPro" id="IPR006577">
    <property type="entry name" value="UAS"/>
</dbReference>
<dbReference type="CDD" id="cd01767">
    <property type="entry name" value="UBX"/>
    <property type="match status" value="1"/>
</dbReference>
<dbReference type="RefSeq" id="XP_016458929.1">
    <property type="nucleotide sequence ID" value="XM_016603443.2"/>
</dbReference>
<dbReference type="InterPro" id="IPR036249">
    <property type="entry name" value="Thioredoxin-like_sf"/>
</dbReference>
<dbReference type="RefSeq" id="XP_016458929.1">
    <property type="nucleotide sequence ID" value="XM_016603443.1"/>
</dbReference>
<dbReference type="InterPro" id="IPR029071">
    <property type="entry name" value="Ubiquitin-like_domsf"/>
</dbReference>
<dbReference type="PANTHER" id="PTHR23322:SF6">
    <property type="entry name" value="UBX DOMAIN-CONTAINING PROTEIN 7"/>
    <property type="match status" value="1"/>
</dbReference>
<keyword evidence="3" id="KW-1185">Reference proteome</keyword>
<protein>
    <submittedName>
        <fullName evidence="4">Plant UBX domain-containing protein 7-like</fullName>
    </submittedName>
</protein>
<dbReference type="InterPro" id="IPR009060">
    <property type="entry name" value="UBA-like_sf"/>
</dbReference>
<dbReference type="SUPFAM" id="SSF54236">
    <property type="entry name" value="Ubiquitin-like"/>
    <property type="match status" value="1"/>
</dbReference>
<dbReference type="SUPFAM" id="SSF52833">
    <property type="entry name" value="Thioredoxin-like"/>
    <property type="match status" value="1"/>
</dbReference>
<dbReference type="Gene3D" id="1.10.8.10">
    <property type="entry name" value="DNA helicase RuvA subunit, C-terminal domain"/>
    <property type="match status" value="1"/>
</dbReference>
<evidence type="ECO:0000313" key="4">
    <source>
        <dbReference type="RefSeq" id="XP_016458929.1"/>
    </source>
</evidence>
<dbReference type="CDD" id="cd02958">
    <property type="entry name" value="UAS"/>
    <property type="match status" value="1"/>
</dbReference>
<proteinExistence type="predicted"/>
<dbReference type="GO" id="GO:0005634">
    <property type="term" value="C:nucleus"/>
    <property type="evidence" value="ECO:0000318"/>
    <property type="project" value="GO_Central"/>
</dbReference>
<dbReference type="Pfam" id="PF14555">
    <property type="entry name" value="UBA_4"/>
    <property type="match status" value="1"/>
</dbReference>
<dbReference type="KEGG" id="nta:107782560"/>
<dbReference type="PANTHER" id="PTHR23322">
    <property type="entry name" value="FAS-ASSOCIATED PROTEIN"/>
    <property type="match status" value="1"/>
</dbReference>
<dbReference type="PROSITE" id="PS50033">
    <property type="entry name" value="UBX"/>
    <property type="match status" value="1"/>
</dbReference>
<dbReference type="GO" id="GO:0043130">
    <property type="term" value="F:ubiquitin binding"/>
    <property type="evidence" value="ECO:0000318"/>
    <property type="project" value="GO_Central"/>
</dbReference>
<dbReference type="OrthoDB" id="270602at2759"/>
<gene>
    <name evidence="4" type="primary">LOC107782560</name>
</gene>
<name>A0A1S3Z3C6_TOBAC</name>
<dbReference type="AlphaFoldDB" id="A0A1S3Z3C6"/>
<keyword evidence="1" id="KW-0833">Ubl conjugation pathway</keyword>
<dbReference type="PaxDb" id="4097-A0A1S3Z3C6"/>
<dbReference type="OMA" id="TWANDYV"/>
<dbReference type="SMART" id="SM00594">
    <property type="entry name" value="UAS"/>
    <property type="match status" value="1"/>
</dbReference>